<dbReference type="Proteomes" id="UP000298030">
    <property type="component" value="Unassembled WGS sequence"/>
</dbReference>
<feature type="coiled-coil region" evidence="1">
    <location>
        <begin position="96"/>
        <end position="173"/>
    </location>
</feature>
<organism evidence="4 5">
    <name type="scientific">Coprinellus micaceus</name>
    <name type="common">Glistening ink-cap mushroom</name>
    <name type="synonym">Coprinus micaceus</name>
    <dbReference type="NCBI Taxonomy" id="71717"/>
    <lineage>
        <taxon>Eukaryota</taxon>
        <taxon>Fungi</taxon>
        <taxon>Dikarya</taxon>
        <taxon>Basidiomycota</taxon>
        <taxon>Agaricomycotina</taxon>
        <taxon>Agaricomycetes</taxon>
        <taxon>Agaricomycetidae</taxon>
        <taxon>Agaricales</taxon>
        <taxon>Agaricineae</taxon>
        <taxon>Psathyrellaceae</taxon>
        <taxon>Coprinellus</taxon>
    </lineage>
</organism>
<sequence>MIIPLAIAAPPSEYPLAGYTITLLALVLFGAHAIVSAYRMKQLERELKTWRADLLRISSERKAVSRHKDAQISTLTATVHTKEREINAEIWKRRSMSSENKTLIQERERLAKVKEQLVSENEILLSENEKLAKQKNAMAEEREAQLLAFEEKTERLEKRILALKNAREEIEAKTMKREAAWTEERARLWRSTSIACTCGADTNAKIADSEKVWAECASKDDQIQKLAKEREELEVARERDEDKIVELTDKLSEYRRRLAAGGDHDGPSDSSLALPVDQDHNCPSCYIWRLRHKKDGTSSGPWDQ</sequence>
<keyword evidence="1" id="KW-0175">Coiled coil</keyword>
<evidence type="ECO:0000256" key="1">
    <source>
        <dbReference type="SAM" id="Coils"/>
    </source>
</evidence>
<gene>
    <name evidence="4" type="ORF">FA13DRAFT_1242426</name>
</gene>
<protein>
    <submittedName>
        <fullName evidence="4">Uncharacterized protein</fullName>
    </submittedName>
</protein>
<proteinExistence type="predicted"/>
<evidence type="ECO:0000256" key="3">
    <source>
        <dbReference type="SAM" id="Phobius"/>
    </source>
</evidence>
<evidence type="ECO:0000256" key="2">
    <source>
        <dbReference type="SAM" id="MobiDB-lite"/>
    </source>
</evidence>
<name>A0A4Y7TQQ4_COPMI</name>
<dbReference type="AlphaFoldDB" id="A0A4Y7TQQ4"/>
<feature type="region of interest" description="Disordered" evidence="2">
    <location>
        <begin position="258"/>
        <end position="278"/>
    </location>
</feature>
<keyword evidence="5" id="KW-1185">Reference proteome</keyword>
<evidence type="ECO:0000313" key="5">
    <source>
        <dbReference type="Proteomes" id="UP000298030"/>
    </source>
</evidence>
<keyword evidence="3" id="KW-0812">Transmembrane</keyword>
<feature type="transmembrane region" description="Helical" evidence="3">
    <location>
        <begin position="16"/>
        <end position="38"/>
    </location>
</feature>
<reference evidence="4 5" key="1">
    <citation type="journal article" date="2019" name="Nat. Ecol. Evol.">
        <title>Megaphylogeny resolves global patterns of mushroom evolution.</title>
        <authorList>
            <person name="Varga T."/>
            <person name="Krizsan K."/>
            <person name="Foldi C."/>
            <person name="Dima B."/>
            <person name="Sanchez-Garcia M."/>
            <person name="Sanchez-Ramirez S."/>
            <person name="Szollosi G.J."/>
            <person name="Szarkandi J.G."/>
            <person name="Papp V."/>
            <person name="Albert L."/>
            <person name="Andreopoulos W."/>
            <person name="Angelini C."/>
            <person name="Antonin V."/>
            <person name="Barry K.W."/>
            <person name="Bougher N.L."/>
            <person name="Buchanan P."/>
            <person name="Buyck B."/>
            <person name="Bense V."/>
            <person name="Catcheside P."/>
            <person name="Chovatia M."/>
            <person name="Cooper J."/>
            <person name="Damon W."/>
            <person name="Desjardin D."/>
            <person name="Finy P."/>
            <person name="Geml J."/>
            <person name="Haridas S."/>
            <person name="Hughes K."/>
            <person name="Justo A."/>
            <person name="Karasinski D."/>
            <person name="Kautmanova I."/>
            <person name="Kiss B."/>
            <person name="Kocsube S."/>
            <person name="Kotiranta H."/>
            <person name="LaButti K.M."/>
            <person name="Lechner B.E."/>
            <person name="Liimatainen K."/>
            <person name="Lipzen A."/>
            <person name="Lukacs Z."/>
            <person name="Mihaltcheva S."/>
            <person name="Morgado L.N."/>
            <person name="Niskanen T."/>
            <person name="Noordeloos M.E."/>
            <person name="Ohm R.A."/>
            <person name="Ortiz-Santana B."/>
            <person name="Ovrebo C."/>
            <person name="Racz N."/>
            <person name="Riley R."/>
            <person name="Savchenko A."/>
            <person name="Shiryaev A."/>
            <person name="Soop K."/>
            <person name="Spirin V."/>
            <person name="Szebenyi C."/>
            <person name="Tomsovsky M."/>
            <person name="Tulloss R.E."/>
            <person name="Uehling J."/>
            <person name="Grigoriev I.V."/>
            <person name="Vagvolgyi C."/>
            <person name="Papp T."/>
            <person name="Martin F.M."/>
            <person name="Miettinen O."/>
            <person name="Hibbett D.S."/>
            <person name="Nagy L.G."/>
        </authorList>
    </citation>
    <scope>NUCLEOTIDE SEQUENCE [LARGE SCALE GENOMIC DNA]</scope>
    <source>
        <strain evidence="4 5">FP101781</strain>
    </source>
</reference>
<dbReference type="EMBL" id="QPFP01000006">
    <property type="protein sequence ID" value="TEB36274.1"/>
    <property type="molecule type" value="Genomic_DNA"/>
</dbReference>
<keyword evidence="3" id="KW-0472">Membrane</keyword>
<keyword evidence="3" id="KW-1133">Transmembrane helix</keyword>
<evidence type="ECO:0000313" key="4">
    <source>
        <dbReference type="EMBL" id="TEB36274.1"/>
    </source>
</evidence>
<accession>A0A4Y7TQQ4</accession>
<feature type="coiled-coil region" evidence="1">
    <location>
        <begin position="216"/>
        <end position="257"/>
    </location>
</feature>
<comment type="caution">
    <text evidence="4">The sequence shown here is derived from an EMBL/GenBank/DDBJ whole genome shotgun (WGS) entry which is preliminary data.</text>
</comment>
<feature type="compositionally biased region" description="Basic and acidic residues" evidence="2">
    <location>
        <begin position="258"/>
        <end position="267"/>
    </location>
</feature>